<proteinExistence type="predicted"/>
<dbReference type="Proteomes" id="UP000235392">
    <property type="component" value="Unassembled WGS sequence"/>
</dbReference>
<accession>A0A2N5VCR3</accession>
<gene>
    <name evidence="1" type="ORF">PCASD_04342</name>
</gene>
<dbReference type="AlphaFoldDB" id="A0A2N5VCR3"/>
<dbReference type="EMBL" id="PGCI01000028">
    <property type="protein sequence ID" value="PLW47788.1"/>
    <property type="molecule type" value="Genomic_DNA"/>
</dbReference>
<protein>
    <submittedName>
        <fullName evidence="1">Uncharacterized protein</fullName>
    </submittedName>
</protein>
<comment type="caution">
    <text evidence="1">The sequence shown here is derived from an EMBL/GenBank/DDBJ whole genome shotgun (WGS) entry which is preliminary data.</text>
</comment>
<name>A0A2N5VCR3_9BASI</name>
<reference evidence="1 2" key="1">
    <citation type="submission" date="2017-11" db="EMBL/GenBank/DDBJ databases">
        <title>De novo assembly and phasing of dikaryotic genomes from two isolates of Puccinia coronata f. sp. avenae, the causal agent of oat crown rust.</title>
        <authorList>
            <person name="Miller M.E."/>
            <person name="Zhang Y."/>
            <person name="Omidvar V."/>
            <person name="Sperschneider J."/>
            <person name="Schwessinger B."/>
            <person name="Raley C."/>
            <person name="Palmer J.M."/>
            <person name="Garnica D."/>
            <person name="Upadhyaya N."/>
            <person name="Rathjen J."/>
            <person name="Taylor J.M."/>
            <person name="Park R.F."/>
            <person name="Dodds P.N."/>
            <person name="Hirsch C.D."/>
            <person name="Kianian S.F."/>
            <person name="Figueroa M."/>
        </authorList>
    </citation>
    <scope>NUCLEOTIDE SEQUENCE [LARGE SCALE GENOMIC DNA]</scope>
    <source>
        <strain evidence="1">12SD80</strain>
    </source>
</reference>
<sequence length="85" mass="9667">MLELLESAAEDSKVKLKSSWFTSSNLTLRVVPLIGRFGLKPSLRKALDELLTERTNIKGLFPVLLPGRRQVFVQELPNLQKFTKD</sequence>
<organism evidence="1 2">
    <name type="scientific">Puccinia coronata f. sp. avenae</name>
    <dbReference type="NCBI Taxonomy" id="200324"/>
    <lineage>
        <taxon>Eukaryota</taxon>
        <taxon>Fungi</taxon>
        <taxon>Dikarya</taxon>
        <taxon>Basidiomycota</taxon>
        <taxon>Pucciniomycotina</taxon>
        <taxon>Pucciniomycetes</taxon>
        <taxon>Pucciniales</taxon>
        <taxon>Pucciniaceae</taxon>
        <taxon>Puccinia</taxon>
    </lineage>
</organism>
<evidence type="ECO:0000313" key="2">
    <source>
        <dbReference type="Proteomes" id="UP000235392"/>
    </source>
</evidence>
<evidence type="ECO:0000313" key="1">
    <source>
        <dbReference type="EMBL" id="PLW47788.1"/>
    </source>
</evidence>